<dbReference type="Pfam" id="PF13508">
    <property type="entry name" value="Acetyltransf_7"/>
    <property type="match status" value="1"/>
</dbReference>
<dbReference type="AlphaFoldDB" id="A0A916SVB7"/>
<dbReference type="InterPro" id="IPR016181">
    <property type="entry name" value="Acyl_CoA_acyltransferase"/>
</dbReference>
<dbReference type="EMBL" id="BMHI01000001">
    <property type="protein sequence ID" value="GGB15599.1"/>
    <property type="molecule type" value="Genomic_DNA"/>
</dbReference>
<dbReference type="GO" id="GO:0016747">
    <property type="term" value="F:acyltransferase activity, transferring groups other than amino-acyl groups"/>
    <property type="evidence" value="ECO:0007669"/>
    <property type="project" value="InterPro"/>
</dbReference>
<keyword evidence="3" id="KW-1185">Reference proteome</keyword>
<evidence type="ECO:0000313" key="2">
    <source>
        <dbReference type="EMBL" id="GGB15599.1"/>
    </source>
</evidence>
<organism evidence="2 3">
    <name type="scientific">Flexivirga endophytica</name>
    <dbReference type="NCBI Taxonomy" id="1849103"/>
    <lineage>
        <taxon>Bacteria</taxon>
        <taxon>Bacillati</taxon>
        <taxon>Actinomycetota</taxon>
        <taxon>Actinomycetes</taxon>
        <taxon>Micrococcales</taxon>
        <taxon>Dermacoccaceae</taxon>
        <taxon>Flexivirga</taxon>
    </lineage>
</organism>
<dbReference type="InterPro" id="IPR000182">
    <property type="entry name" value="GNAT_dom"/>
</dbReference>
<dbReference type="Gene3D" id="3.40.630.30">
    <property type="match status" value="1"/>
</dbReference>
<reference evidence="2" key="2">
    <citation type="submission" date="2020-09" db="EMBL/GenBank/DDBJ databases">
        <authorList>
            <person name="Sun Q."/>
            <person name="Zhou Y."/>
        </authorList>
    </citation>
    <scope>NUCLEOTIDE SEQUENCE</scope>
    <source>
        <strain evidence="2">CGMCC 1.15085</strain>
    </source>
</reference>
<accession>A0A916SVB7</accession>
<name>A0A916SVB7_9MICO</name>
<gene>
    <name evidence="2" type="ORF">GCM10011492_01610</name>
</gene>
<proteinExistence type="predicted"/>
<dbReference type="PROSITE" id="PS51186">
    <property type="entry name" value="GNAT"/>
    <property type="match status" value="1"/>
</dbReference>
<protein>
    <recommendedName>
        <fullName evidence="1">N-acetyltransferase domain-containing protein</fullName>
    </recommendedName>
</protein>
<evidence type="ECO:0000259" key="1">
    <source>
        <dbReference type="PROSITE" id="PS51186"/>
    </source>
</evidence>
<comment type="caution">
    <text evidence="2">The sequence shown here is derived from an EMBL/GenBank/DDBJ whole genome shotgun (WGS) entry which is preliminary data.</text>
</comment>
<dbReference type="Proteomes" id="UP000636793">
    <property type="component" value="Unassembled WGS sequence"/>
</dbReference>
<feature type="domain" description="N-acetyltransferase" evidence="1">
    <location>
        <begin position="9"/>
        <end position="183"/>
    </location>
</feature>
<evidence type="ECO:0000313" key="3">
    <source>
        <dbReference type="Proteomes" id="UP000636793"/>
    </source>
</evidence>
<dbReference type="RefSeq" id="WP_188835088.1">
    <property type="nucleotide sequence ID" value="NZ_BMHI01000001.1"/>
</dbReference>
<reference evidence="2" key="1">
    <citation type="journal article" date="2014" name="Int. J. Syst. Evol. Microbiol.">
        <title>Complete genome sequence of Corynebacterium casei LMG S-19264T (=DSM 44701T), isolated from a smear-ripened cheese.</title>
        <authorList>
            <consortium name="US DOE Joint Genome Institute (JGI-PGF)"/>
            <person name="Walter F."/>
            <person name="Albersmeier A."/>
            <person name="Kalinowski J."/>
            <person name="Ruckert C."/>
        </authorList>
    </citation>
    <scope>NUCLEOTIDE SEQUENCE</scope>
    <source>
        <strain evidence="2">CGMCC 1.15085</strain>
    </source>
</reference>
<dbReference type="SUPFAM" id="SSF55729">
    <property type="entry name" value="Acyl-CoA N-acyltransferases (Nat)"/>
    <property type="match status" value="1"/>
</dbReference>
<sequence>MSNDPRADFRVERLTDADARELATLHMQVWRDTYVGMLSQDYLDGMELEPRIAHWRKRIGVTSAREHGAADQDDGVRHRSRLARHLPSGRIAGFCMIGGPRDAEAPVPQELGALNVLREFQGTGVARLLVDETLGDRPAYLWVVRENLRAQAFYRKLGFAPDGGTKRDETLECDEIRMVRPAAPAHR</sequence>